<accession>A0A1V3XBH7</accession>
<organism evidence="2 3">
    <name type="scientific">Mycobacterium kansasii</name>
    <dbReference type="NCBI Taxonomy" id="1768"/>
    <lineage>
        <taxon>Bacteria</taxon>
        <taxon>Bacillati</taxon>
        <taxon>Actinomycetota</taxon>
        <taxon>Actinomycetes</taxon>
        <taxon>Mycobacteriales</taxon>
        <taxon>Mycobacteriaceae</taxon>
        <taxon>Mycobacterium</taxon>
    </lineage>
</organism>
<evidence type="ECO:0000256" key="1">
    <source>
        <dbReference type="SAM" id="MobiDB-lite"/>
    </source>
</evidence>
<name>A0A1V3XBH7_MYCKA</name>
<sequence>MACQAGIVISFYDLSRSVPGHRSALHGRIPGLIIPLDGQPIDKTGGSTPATSRHGAVGAAG</sequence>
<dbReference type="EMBL" id="MVBM01000003">
    <property type="protein sequence ID" value="OOK76589.1"/>
    <property type="molecule type" value="Genomic_DNA"/>
</dbReference>
<feature type="region of interest" description="Disordered" evidence="1">
    <location>
        <begin position="38"/>
        <end position="61"/>
    </location>
</feature>
<gene>
    <name evidence="2" type="ORF">BZL30_3893</name>
</gene>
<dbReference type="Proteomes" id="UP000189229">
    <property type="component" value="Unassembled WGS sequence"/>
</dbReference>
<dbReference type="AlphaFoldDB" id="A0A1V3XBH7"/>
<protein>
    <submittedName>
        <fullName evidence="2">Uncharacterized protein</fullName>
    </submittedName>
</protein>
<proteinExistence type="predicted"/>
<evidence type="ECO:0000313" key="2">
    <source>
        <dbReference type="EMBL" id="OOK76589.1"/>
    </source>
</evidence>
<reference evidence="2 3" key="1">
    <citation type="submission" date="2017-02" db="EMBL/GenBank/DDBJ databases">
        <title>Complete genome sequences of Mycobacterium kansasii strains isolated from rhesus macaques.</title>
        <authorList>
            <person name="Panda A."/>
            <person name="Nagaraj S."/>
            <person name="Zhao X."/>
            <person name="Tettelin H."/>
            <person name="Detolla L.J."/>
        </authorList>
    </citation>
    <scope>NUCLEOTIDE SEQUENCE [LARGE SCALE GENOMIC DNA]</scope>
    <source>
        <strain evidence="2 3">11-3813</strain>
    </source>
</reference>
<evidence type="ECO:0000313" key="3">
    <source>
        <dbReference type="Proteomes" id="UP000189229"/>
    </source>
</evidence>
<comment type="caution">
    <text evidence="2">The sequence shown here is derived from an EMBL/GenBank/DDBJ whole genome shotgun (WGS) entry which is preliminary data.</text>
</comment>